<dbReference type="GeneID" id="106173419"/>
<dbReference type="OrthoDB" id="6429739at2759"/>
<feature type="transmembrane region" description="Helical" evidence="11">
    <location>
        <begin position="269"/>
        <end position="289"/>
    </location>
</feature>
<accession>A0A1S3JIQ7</accession>
<keyword evidence="12" id="KW-1185">Reference proteome</keyword>
<feature type="transmembrane region" description="Helical" evidence="11">
    <location>
        <begin position="403"/>
        <end position="424"/>
    </location>
</feature>
<evidence type="ECO:0000313" key="13">
    <source>
        <dbReference type="RefSeq" id="XP_013410011.1"/>
    </source>
</evidence>
<evidence type="ECO:0000256" key="11">
    <source>
        <dbReference type="SAM" id="Phobius"/>
    </source>
</evidence>
<feature type="transmembrane region" description="Helical" evidence="11">
    <location>
        <begin position="173"/>
        <end position="194"/>
    </location>
</feature>
<feature type="transmembrane region" description="Helical" evidence="11">
    <location>
        <begin position="206"/>
        <end position="228"/>
    </location>
</feature>
<evidence type="ECO:0000256" key="9">
    <source>
        <dbReference type="ARBA" id="ARBA00023136"/>
    </source>
</evidence>
<keyword evidence="7 11" id="KW-1133">Transmembrane helix</keyword>
<reference evidence="13" key="1">
    <citation type="submission" date="2025-08" db="UniProtKB">
        <authorList>
            <consortium name="RefSeq"/>
        </authorList>
    </citation>
    <scope>IDENTIFICATION</scope>
    <source>
        <tissue evidence="13">Gonads</tissue>
    </source>
</reference>
<feature type="transmembrane region" description="Helical" evidence="11">
    <location>
        <begin position="56"/>
        <end position="74"/>
    </location>
</feature>
<keyword evidence="8" id="KW-0406">Ion transport</keyword>
<feature type="transmembrane region" description="Helical" evidence="11">
    <location>
        <begin position="436"/>
        <end position="458"/>
    </location>
</feature>
<keyword evidence="5 11" id="KW-0812">Transmembrane</keyword>
<protein>
    <submittedName>
        <fullName evidence="13">Otopetrin-2</fullName>
    </submittedName>
</protein>
<keyword evidence="6" id="KW-0375">Hydrogen ion transport</keyword>
<keyword evidence="10" id="KW-0407">Ion channel</keyword>
<dbReference type="InParanoid" id="A0A1S3JIQ7"/>
<feature type="transmembrane region" description="Helical" evidence="11">
    <location>
        <begin position="323"/>
        <end position="344"/>
    </location>
</feature>
<feature type="transmembrane region" description="Helical" evidence="11">
    <location>
        <begin position="521"/>
        <end position="545"/>
    </location>
</feature>
<evidence type="ECO:0000256" key="2">
    <source>
        <dbReference type="ARBA" id="ARBA00006513"/>
    </source>
</evidence>
<gene>
    <name evidence="13" type="primary">LOC106173419</name>
</gene>
<feature type="transmembrane region" description="Helical" evidence="11">
    <location>
        <begin position="479"/>
        <end position="501"/>
    </location>
</feature>
<comment type="subcellular location">
    <subcellularLocation>
        <location evidence="1">Cell membrane</location>
        <topology evidence="1">Multi-pass membrane protein</topology>
    </subcellularLocation>
</comment>
<keyword evidence="9 11" id="KW-0472">Membrane</keyword>
<keyword evidence="4" id="KW-1003">Cell membrane</keyword>
<evidence type="ECO:0000256" key="1">
    <source>
        <dbReference type="ARBA" id="ARBA00004651"/>
    </source>
</evidence>
<dbReference type="Pfam" id="PF03189">
    <property type="entry name" value="Otopetrin"/>
    <property type="match status" value="1"/>
</dbReference>
<proteinExistence type="inferred from homology"/>
<dbReference type="KEGG" id="lak:106173419"/>
<name>A0A1S3JIQ7_LINAN</name>
<dbReference type="PANTHER" id="PTHR21522:SF32">
    <property type="entry name" value="OTOPETRIN-2"/>
    <property type="match status" value="1"/>
</dbReference>
<evidence type="ECO:0000313" key="12">
    <source>
        <dbReference type="Proteomes" id="UP000085678"/>
    </source>
</evidence>
<evidence type="ECO:0000256" key="7">
    <source>
        <dbReference type="ARBA" id="ARBA00022989"/>
    </source>
</evidence>
<feature type="transmembrane region" description="Helical" evidence="11">
    <location>
        <begin position="21"/>
        <end position="44"/>
    </location>
</feature>
<keyword evidence="3" id="KW-0813">Transport</keyword>
<feature type="transmembrane region" description="Helical" evidence="11">
    <location>
        <begin position="359"/>
        <end position="383"/>
    </location>
</feature>
<dbReference type="InterPro" id="IPR004878">
    <property type="entry name" value="Otopetrin"/>
</dbReference>
<organism evidence="12 13">
    <name type="scientific">Lingula anatina</name>
    <name type="common">Brachiopod</name>
    <name type="synonym">Lingula unguis</name>
    <dbReference type="NCBI Taxonomy" id="7574"/>
    <lineage>
        <taxon>Eukaryota</taxon>
        <taxon>Metazoa</taxon>
        <taxon>Spiralia</taxon>
        <taxon>Lophotrochozoa</taxon>
        <taxon>Brachiopoda</taxon>
        <taxon>Linguliformea</taxon>
        <taxon>Lingulata</taxon>
        <taxon>Lingulida</taxon>
        <taxon>Linguloidea</taxon>
        <taxon>Lingulidae</taxon>
        <taxon>Lingula</taxon>
    </lineage>
</organism>
<dbReference type="OMA" id="WKNVYAA"/>
<evidence type="ECO:0000256" key="3">
    <source>
        <dbReference type="ARBA" id="ARBA00022448"/>
    </source>
</evidence>
<dbReference type="RefSeq" id="XP_013410011.1">
    <property type="nucleotide sequence ID" value="XM_013554557.1"/>
</dbReference>
<comment type="similarity">
    <text evidence="2">Belongs to the otopetrin family.</text>
</comment>
<feature type="transmembrane region" description="Helical" evidence="11">
    <location>
        <begin position="135"/>
        <end position="153"/>
    </location>
</feature>
<evidence type="ECO:0000256" key="4">
    <source>
        <dbReference type="ARBA" id="ARBA00022475"/>
    </source>
</evidence>
<dbReference type="AlphaFoldDB" id="A0A1S3JIQ7"/>
<sequence length="553" mass="61483">MADTELVVTDRYSIHRNLATVYGTFIVSLGIAFPLTAAFVRGSGFNDALYVEVFNGYLYLASVAALLYVFLYLLRGSKDNIQKSSDHQKPADIPLEPTNGSENGHQCAPLDGAVTSLSAKVFYDKPRVHYGGEGITLYLRIAAVVFALGALLYDGFSIAEYVQEKVYGCVSNVPIVSSAVHCLFLAVQTVFIVRYHKIVVTAKTRLANKVFMHLMVTNICVFFAYSAMDTAEDFGESSKDSEENSTETSETIEAKCRSIKIIFDQASPYLYPFVLEYSVIGATLMYIIFTSIGAPAENSSEDHEGRRTLKTSFKHSWQRPSSIGALLGVSIAMVTFAVLVYFLISLDNGENSESENSELAYTLYLCLEIFLLLVNSITVLVALRYMRNAVYLGMETDTVDDNLLFMATFGAYLQYTFIAMPNIWYISQGHPDHLNAILALLLVVLGLIQATLQTAFLADNDRRDPEVIPSGRSVVHAKGRGLLVFLIICNLSLWLCSTFGLKKAEEHKLFHSFYGELPWKIVHNLTAPIIIFFRIHSAAVMSVCWTKAHEKQD</sequence>
<evidence type="ECO:0000256" key="6">
    <source>
        <dbReference type="ARBA" id="ARBA00022781"/>
    </source>
</evidence>
<dbReference type="PANTHER" id="PTHR21522">
    <property type="entry name" value="PROTON CHANNEL OTOP"/>
    <property type="match status" value="1"/>
</dbReference>
<evidence type="ECO:0000256" key="10">
    <source>
        <dbReference type="ARBA" id="ARBA00023303"/>
    </source>
</evidence>
<dbReference type="GO" id="GO:0015252">
    <property type="term" value="F:proton channel activity"/>
    <property type="evidence" value="ECO:0007669"/>
    <property type="project" value="InterPro"/>
</dbReference>
<dbReference type="GO" id="GO:0005886">
    <property type="term" value="C:plasma membrane"/>
    <property type="evidence" value="ECO:0007669"/>
    <property type="project" value="UniProtKB-SubCell"/>
</dbReference>
<evidence type="ECO:0000256" key="5">
    <source>
        <dbReference type="ARBA" id="ARBA00022692"/>
    </source>
</evidence>
<evidence type="ECO:0000256" key="8">
    <source>
        <dbReference type="ARBA" id="ARBA00023065"/>
    </source>
</evidence>
<dbReference type="Proteomes" id="UP000085678">
    <property type="component" value="Unplaced"/>
</dbReference>